<dbReference type="KEGG" id="cphy:B5808_16255"/>
<dbReference type="EMBL" id="CP020715">
    <property type="protein sequence ID" value="ARJ06602.1"/>
    <property type="molecule type" value="Genomic_DNA"/>
</dbReference>
<protein>
    <submittedName>
        <fullName evidence="1">Uncharacterized protein</fullName>
    </submittedName>
</protein>
<dbReference type="InterPro" id="IPR013113">
    <property type="entry name" value="SIP_FAD-bd"/>
</dbReference>
<dbReference type="InterPro" id="IPR039374">
    <property type="entry name" value="SIP_fam"/>
</dbReference>
<dbReference type="Gene3D" id="3.40.50.80">
    <property type="entry name" value="Nucleotide-binding domain of ferredoxin-NADP reductase (FNR) module"/>
    <property type="match status" value="1"/>
</dbReference>
<evidence type="ECO:0000313" key="2">
    <source>
        <dbReference type="Proteomes" id="UP000192775"/>
    </source>
</evidence>
<accession>A0A1X9LQ69</accession>
<gene>
    <name evidence="1" type="ORF">B5808_16255</name>
</gene>
<evidence type="ECO:0000313" key="1">
    <source>
        <dbReference type="EMBL" id="ARJ06602.1"/>
    </source>
</evidence>
<sequence length="260" mass="28742">MAFKDAKTFDTRCVVEVARTARVTPSMVRITVAGEQLGALEHRGFDHWFRLFLPRDGETNFDLPARMDLRGYIGYLRMPKETRPPMRNYTVREFRPDARELDIDFVAHGDTGPASRFALSAQVGDRLALVDQGCGWDPVPADWTLLVADETGLPAVLGILRDMPRTAVGHAFIEVPHADDAQPADAPPGMSLSWVVRSAADRPGARVVEAVQSAALPSGTPYAYLVGEQSIPTTLRRWLVGRGVPKSNITFTGYWRLGKR</sequence>
<proteinExistence type="predicted"/>
<dbReference type="InterPro" id="IPR007037">
    <property type="entry name" value="SIP_rossman_dom"/>
</dbReference>
<dbReference type="Proteomes" id="UP000192775">
    <property type="component" value="Chromosome"/>
</dbReference>
<dbReference type="PROSITE" id="PS51384">
    <property type="entry name" value="FAD_FR"/>
    <property type="match status" value="1"/>
</dbReference>
<name>A0A1X9LQ69_9MICO</name>
<organism evidence="1 2">
    <name type="scientific">Cnuibacter physcomitrellae</name>
    <dbReference type="NCBI Taxonomy" id="1619308"/>
    <lineage>
        <taxon>Bacteria</taxon>
        <taxon>Bacillati</taxon>
        <taxon>Actinomycetota</taxon>
        <taxon>Actinomycetes</taxon>
        <taxon>Micrococcales</taxon>
        <taxon>Microbacteriaceae</taxon>
        <taxon>Cnuibacter</taxon>
    </lineage>
</organism>
<keyword evidence="2" id="KW-1185">Reference proteome</keyword>
<dbReference type="Gene3D" id="2.40.30.10">
    <property type="entry name" value="Translation factors"/>
    <property type="match status" value="1"/>
</dbReference>
<dbReference type="InterPro" id="IPR039261">
    <property type="entry name" value="FNR_nucleotide-bd"/>
</dbReference>
<dbReference type="Pfam" id="PF04954">
    <property type="entry name" value="SIP"/>
    <property type="match status" value="1"/>
</dbReference>
<dbReference type="SUPFAM" id="SSF63380">
    <property type="entry name" value="Riboflavin synthase domain-like"/>
    <property type="match status" value="1"/>
</dbReference>
<dbReference type="Pfam" id="PF08021">
    <property type="entry name" value="FAD_binding_9"/>
    <property type="match status" value="1"/>
</dbReference>
<dbReference type="InterPro" id="IPR017927">
    <property type="entry name" value="FAD-bd_FR_type"/>
</dbReference>
<dbReference type="InterPro" id="IPR017938">
    <property type="entry name" value="Riboflavin_synthase-like_b-brl"/>
</dbReference>
<dbReference type="AlphaFoldDB" id="A0A1X9LQ69"/>
<dbReference type="RefSeq" id="WP_085020740.1">
    <property type="nucleotide sequence ID" value="NZ_BMHD01000001.1"/>
</dbReference>
<dbReference type="CDD" id="cd06193">
    <property type="entry name" value="siderophore_interacting"/>
    <property type="match status" value="1"/>
</dbReference>
<dbReference type="GO" id="GO:0016491">
    <property type="term" value="F:oxidoreductase activity"/>
    <property type="evidence" value="ECO:0007669"/>
    <property type="project" value="InterPro"/>
</dbReference>
<dbReference type="PANTHER" id="PTHR30157:SF0">
    <property type="entry name" value="NADPH-DEPENDENT FERRIC-CHELATE REDUCTASE"/>
    <property type="match status" value="1"/>
</dbReference>
<dbReference type="STRING" id="1619308.B5808_16255"/>
<reference evidence="1 2" key="1">
    <citation type="submission" date="2017-04" db="EMBL/GenBank/DDBJ databases">
        <authorList>
            <person name="Afonso C.L."/>
            <person name="Miller P.J."/>
            <person name="Scott M.A."/>
            <person name="Spackman E."/>
            <person name="Goraichik I."/>
            <person name="Dimitrov K.M."/>
            <person name="Suarez D.L."/>
            <person name="Swayne D.E."/>
        </authorList>
    </citation>
    <scope>NUCLEOTIDE SEQUENCE [LARGE SCALE GENOMIC DNA]</scope>
    <source>
        <strain evidence="2">XA(T)</strain>
    </source>
</reference>
<dbReference type="PANTHER" id="PTHR30157">
    <property type="entry name" value="FERRIC REDUCTASE, NADPH-DEPENDENT"/>
    <property type="match status" value="1"/>
</dbReference>